<protein>
    <recommendedName>
        <fullName evidence="2">Peptidoglycan binding-like domain-containing protein</fullName>
    </recommendedName>
</protein>
<keyword evidence="1" id="KW-0732">Signal</keyword>
<dbReference type="Proteomes" id="UP001321760">
    <property type="component" value="Unassembled WGS sequence"/>
</dbReference>
<dbReference type="InterPro" id="IPR002477">
    <property type="entry name" value="Peptidoglycan-bd-like"/>
</dbReference>
<dbReference type="Gene3D" id="1.10.101.10">
    <property type="entry name" value="PGBD-like superfamily/PGBD"/>
    <property type="match status" value="1"/>
</dbReference>
<dbReference type="InterPro" id="IPR036366">
    <property type="entry name" value="PGBDSf"/>
</dbReference>
<sequence length="135" mass="14985">MQLSYLVLALAGTAAAQPDCTRADYHRPGSTAIYMPFRGSSIECELGIDNNSNGVKALQEQINLCYGRYLDAKLVVDGDFGSKTREGVREVQRRSGARVDGRYGPETRGKMNWGVYFNGNPNDVVCRTLERWKSS</sequence>
<keyword evidence="4" id="KW-1185">Reference proteome</keyword>
<reference evidence="3" key="2">
    <citation type="submission" date="2023-05" db="EMBL/GenBank/DDBJ databases">
        <authorList>
            <consortium name="Lawrence Berkeley National Laboratory"/>
            <person name="Steindorff A."/>
            <person name="Hensen N."/>
            <person name="Bonometti L."/>
            <person name="Westerberg I."/>
            <person name="Brannstrom I.O."/>
            <person name="Guillou S."/>
            <person name="Cros-Aarteil S."/>
            <person name="Calhoun S."/>
            <person name="Haridas S."/>
            <person name="Kuo A."/>
            <person name="Mondo S."/>
            <person name="Pangilinan J."/>
            <person name="Riley R."/>
            <person name="Labutti K."/>
            <person name="Andreopoulos B."/>
            <person name="Lipzen A."/>
            <person name="Chen C."/>
            <person name="Yanf M."/>
            <person name="Daum C."/>
            <person name="Ng V."/>
            <person name="Clum A."/>
            <person name="Ohm R."/>
            <person name="Martin F."/>
            <person name="Silar P."/>
            <person name="Natvig D."/>
            <person name="Lalanne C."/>
            <person name="Gautier V."/>
            <person name="Ament-Velasquez S.L."/>
            <person name="Kruys A."/>
            <person name="Hutchinson M.I."/>
            <person name="Powell A.J."/>
            <person name="Barry K."/>
            <person name="Miller A.N."/>
            <person name="Grigoriev I.V."/>
            <person name="Debuchy R."/>
            <person name="Gladieux P."/>
            <person name="Thoren M.H."/>
            <person name="Johannesson H."/>
        </authorList>
    </citation>
    <scope>NUCLEOTIDE SEQUENCE</scope>
    <source>
        <strain evidence="3">PSN243</strain>
    </source>
</reference>
<evidence type="ECO:0000313" key="3">
    <source>
        <dbReference type="EMBL" id="KAK4443852.1"/>
    </source>
</evidence>
<comment type="caution">
    <text evidence="3">The sequence shown here is derived from an EMBL/GenBank/DDBJ whole genome shotgun (WGS) entry which is preliminary data.</text>
</comment>
<feature type="domain" description="Peptidoglycan binding-like" evidence="2">
    <location>
        <begin position="52"/>
        <end position="111"/>
    </location>
</feature>
<gene>
    <name evidence="3" type="ORF">QBC34DRAFT_416238</name>
</gene>
<evidence type="ECO:0000256" key="1">
    <source>
        <dbReference type="SAM" id="SignalP"/>
    </source>
</evidence>
<evidence type="ECO:0000313" key="4">
    <source>
        <dbReference type="Proteomes" id="UP001321760"/>
    </source>
</evidence>
<dbReference type="InterPro" id="IPR036365">
    <property type="entry name" value="PGBD-like_sf"/>
</dbReference>
<feature type="signal peptide" evidence="1">
    <location>
        <begin position="1"/>
        <end position="16"/>
    </location>
</feature>
<dbReference type="AlphaFoldDB" id="A0AAV9G6U9"/>
<organism evidence="3 4">
    <name type="scientific">Podospora aff. communis PSN243</name>
    <dbReference type="NCBI Taxonomy" id="3040156"/>
    <lineage>
        <taxon>Eukaryota</taxon>
        <taxon>Fungi</taxon>
        <taxon>Dikarya</taxon>
        <taxon>Ascomycota</taxon>
        <taxon>Pezizomycotina</taxon>
        <taxon>Sordariomycetes</taxon>
        <taxon>Sordariomycetidae</taxon>
        <taxon>Sordariales</taxon>
        <taxon>Podosporaceae</taxon>
        <taxon>Podospora</taxon>
    </lineage>
</organism>
<dbReference type="EMBL" id="MU865985">
    <property type="protein sequence ID" value="KAK4443852.1"/>
    <property type="molecule type" value="Genomic_DNA"/>
</dbReference>
<accession>A0AAV9G6U9</accession>
<feature type="chain" id="PRO_5043474228" description="Peptidoglycan binding-like domain-containing protein" evidence="1">
    <location>
        <begin position="17"/>
        <end position="135"/>
    </location>
</feature>
<evidence type="ECO:0000259" key="2">
    <source>
        <dbReference type="Pfam" id="PF01471"/>
    </source>
</evidence>
<dbReference type="Pfam" id="PF01471">
    <property type="entry name" value="PG_binding_1"/>
    <property type="match status" value="1"/>
</dbReference>
<dbReference type="SUPFAM" id="SSF47090">
    <property type="entry name" value="PGBD-like"/>
    <property type="match status" value="1"/>
</dbReference>
<reference evidence="3" key="1">
    <citation type="journal article" date="2023" name="Mol. Phylogenet. Evol.">
        <title>Genome-scale phylogeny and comparative genomics of the fungal order Sordariales.</title>
        <authorList>
            <person name="Hensen N."/>
            <person name="Bonometti L."/>
            <person name="Westerberg I."/>
            <person name="Brannstrom I.O."/>
            <person name="Guillou S."/>
            <person name="Cros-Aarteil S."/>
            <person name="Calhoun S."/>
            <person name="Haridas S."/>
            <person name="Kuo A."/>
            <person name="Mondo S."/>
            <person name="Pangilinan J."/>
            <person name="Riley R."/>
            <person name="LaButti K."/>
            <person name="Andreopoulos B."/>
            <person name="Lipzen A."/>
            <person name="Chen C."/>
            <person name="Yan M."/>
            <person name="Daum C."/>
            <person name="Ng V."/>
            <person name="Clum A."/>
            <person name="Steindorff A."/>
            <person name="Ohm R.A."/>
            <person name="Martin F."/>
            <person name="Silar P."/>
            <person name="Natvig D.O."/>
            <person name="Lalanne C."/>
            <person name="Gautier V."/>
            <person name="Ament-Velasquez S.L."/>
            <person name="Kruys A."/>
            <person name="Hutchinson M.I."/>
            <person name="Powell A.J."/>
            <person name="Barry K."/>
            <person name="Miller A.N."/>
            <person name="Grigoriev I.V."/>
            <person name="Debuchy R."/>
            <person name="Gladieux P."/>
            <person name="Hiltunen Thoren M."/>
            <person name="Johannesson H."/>
        </authorList>
    </citation>
    <scope>NUCLEOTIDE SEQUENCE</scope>
    <source>
        <strain evidence="3">PSN243</strain>
    </source>
</reference>
<name>A0AAV9G6U9_9PEZI</name>
<proteinExistence type="predicted"/>